<dbReference type="Proteomes" id="UP001501470">
    <property type="component" value="Unassembled WGS sequence"/>
</dbReference>
<protein>
    <submittedName>
        <fullName evidence="1">Uncharacterized protein</fullName>
    </submittedName>
</protein>
<dbReference type="Gene3D" id="3.40.190.120">
    <property type="entry name" value="Osmoprotection protein (prox), domain 2"/>
    <property type="match status" value="1"/>
</dbReference>
<reference evidence="1 2" key="1">
    <citation type="journal article" date="2019" name="Int. J. Syst. Evol. Microbiol.">
        <title>The Global Catalogue of Microorganisms (GCM) 10K type strain sequencing project: providing services to taxonomists for standard genome sequencing and annotation.</title>
        <authorList>
            <consortium name="The Broad Institute Genomics Platform"/>
            <consortium name="The Broad Institute Genome Sequencing Center for Infectious Disease"/>
            <person name="Wu L."/>
            <person name="Ma J."/>
        </authorList>
    </citation>
    <scope>NUCLEOTIDE SEQUENCE [LARGE SCALE GENOMIC DNA]</scope>
    <source>
        <strain evidence="1 2">JCM 15933</strain>
    </source>
</reference>
<dbReference type="EMBL" id="BAAAQD010000001">
    <property type="protein sequence ID" value="GAA1499534.1"/>
    <property type="molecule type" value="Genomic_DNA"/>
</dbReference>
<organism evidence="1 2">
    <name type="scientific">Dactylosporangium maewongense</name>
    <dbReference type="NCBI Taxonomy" id="634393"/>
    <lineage>
        <taxon>Bacteria</taxon>
        <taxon>Bacillati</taxon>
        <taxon>Actinomycetota</taxon>
        <taxon>Actinomycetes</taxon>
        <taxon>Micromonosporales</taxon>
        <taxon>Micromonosporaceae</taxon>
        <taxon>Dactylosporangium</taxon>
    </lineage>
</organism>
<gene>
    <name evidence="1" type="ORF">GCM10009827_001830</name>
</gene>
<sequence>MFAVSKAFADKYHVTSLDEFARACSGTATVLGRPAECPAGYPCRQSLADVYALRAGAFTELPDRGPAARAALTGGTVSLALISSSDPVFA</sequence>
<name>A0ABN1ZIE4_9ACTN</name>
<comment type="caution">
    <text evidence="1">The sequence shown here is derived from an EMBL/GenBank/DDBJ whole genome shotgun (WGS) entry which is preliminary data.</text>
</comment>
<evidence type="ECO:0000313" key="2">
    <source>
        <dbReference type="Proteomes" id="UP001501470"/>
    </source>
</evidence>
<proteinExistence type="predicted"/>
<evidence type="ECO:0000313" key="1">
    <source>
        <dbReference type="EMBL" id="GAA1499534.1"/>
    </source>
</evidence>
<keyword evidence="2" id="KW-1185">Reference proteome</keyword>
<accession>A0ABN1ZIE4</accession>